<keyword evidence="6" id="KW-0472">Membrane</keyword>
<dbReference type="Gene3D" id="2.120.10.30">
    <property type="entry name" value="TolB, C-terminal domain"/>
    <property type="match status" value="2"/>
</dbReference>
<evidence type="ECO:0000256" key="4">
    <source>
        <dbReference type="PROSITE-ProRule" id="PRU00339"/>
    </source>
</evidence>
<evidence type="ECO:0000256" key="5">
    <source>
        <dbReference type="PROSITE-ProRule" id="PRU00504"/>
    </source>
</evidence>
<keyword evidence="4" id="KW-0802">TPR repeat</keyword>
<keyword evidence="6" id="KW-1133">Transmembrane helix</keyword>
<evidence type="ECO:0000256" key="3">
    <source>
        <dbReference type="ARBA" id="ARBA00023180"/>
    </source>
</evidence>
<evidence type="ECO:0000256" key="1">
    <source>
        <dbReference type="ARBA" id="ARBA00022729"/>
    </source>
</evidence>
<keyword evidence="6" id="KW-0812">Transmembrane</keyword>
<protein>
    <recommendedName>
        <fullName evidence="10">NHL repeat-containing protein</fullName>
    </recommendedName>
</protein>
<proteinExistence type="predicted"/>
<evidence type="ECO:0000313" key="9">
    <source>
        <dbReference type="Proteomes" id="UP001596147"/>
    </source>
</evidence>
<organism evidence="8 9">
    <name type="scientific">Lederbergia graminis</name>
    <dbReference type="NCBI Taxonomy" id="735518"/>
    <lineage>
        <taxon>Bacteria</taxon>
        <taxon>Bacillati</taxon>
        <taxon>Bacillota</taxon>
        <taxon>Bacilli</taxon>
        <taxon>Bacillales</taxon>
        <taxon>Bacillaceae</taxon>
        <taxon>Lederbergia</taxon>
    </lineage>
</organism>
<evidence type="ECO:0000313" key="8">
    <source>
        <dbReference type="EMBL" id="MFC5464597.1"/>
    </source>
</evidence>
<dbReference type="InterPro" id="IPR011042">
    <property type="entry name" value="6-blade_b-propeller_TolB-like"/>
</dbReference>
<dbReference type="SUPFAM" id="SSF48452">
    <property type="entry name" value="TPR-like"/>
    <property type="match status" value="1"/>
</dbReference>
<dbReference type="InterPro" id="IPR011990">
    <property type="entry name" value="TPR-like_helical_dom_sf"/>
</dbReference>
<sequence>MKRFLPKWICAAAAATMLLAIPVTSSAQTPYEGYIWNTEGQDVRSINGYVYDSSIDGAFLPSGPLNNPEDVFIGPDDTVYITDTGNNRIVHVDKNNELIKVIGDTEGPGLLNGPKGTFVKEDGTVYVADTKNQRIVLFDHNGKFIKELPAPDSPLLGRNFTYSPSKLAVDKRDYLYVVSEGNTRGLMQIDSTGDFKGFFGSNDVPFSLTNLIVRLIATEEQKAKLPSVQALAFSNLAQDEDGFIYTTTLGTDFNQIKRLSPVGVDTLNHGMNKYGDLISYGGPFEVSSFVDISINKDGLMTALNLTTSRVYQYDKLGNLLFVFGGNGAQNGVFTTPSSLAENSEGIIYVVDKARARVDLFRTTPFADLVHEASRLYVEGYYEEARDLWEEVIQLNGNFDIAYHAIGKALYKNEEYKEAMEYFRKANAREDYSEAFRQYRVEFVRDNFAWFFGGVIVLFLVIRYGIPLTNKLIRKRRLKKMEESSLVKEEEAS</sequence>
<comment type="caution">
    <text evidence="8">The sequence shown here is derived from an EMBL/GenBank/DDBJ whole genome shotgun (WGS) entry which is preliminary data.</text>
</comment>
<keyword evidence="3" id="KW-0325">Glycoprotein</keyword>
<gene>
    <name evidence="8" type="ORF">ACFPM4_07515</name>
</gene>
<dbReference type="PANTHER" id="PTHR10680">
    <property type="entry name" value="PEPTIDYL-GLYCINE ALPHA-AMIDATING MONOOXYGENASE"/>
    <property type="match status" value="1"/>
</dbReference>
<dbReference type="PROSITE" id="PS50005">
    <property type="entry name" value="TPR"/>
    <property type="match status" value="1"/>
</dbReference>
<feature type="signal peptide" evidence="7">
    <location>
        <begin position="1"/>
        <end position="27"/>
    </location>
</feature>
<dbReference type="Proteomes" id="UP001596147">
    <property type="component" value="Unassembled WGS sequence"/>
</dbReference>
<feature type="repeat" description="NHL" evidence="5">
    <location>
        <begin position="63"/>
        <end position="95"/>
    </location>
</feature>
<dbReference type="PANTHER" id="PTHR10680:SF38">
    <property type="entry name" value="BLL1368 PROTEIN"/>
    <property type="match status" value="1"/>
</dbReference>
<evidence type="ECO:0000256" key="7">
    <source>
        <dbReference type="SAM" id="SignalP"/>
    </source>
</evidence>
<dbReference type="Gene3D" id="1.25.40.10">
    <property type="entry name" value="Tetratricopeptide repeat domain"/>
    <property type="match status" value="1"/>
</dbReference>
<dbReference type="InterPro" id="IPR019734">
    <property type="entry name" value="TPR_rpt"/>
</dbReference>
<feature type="repeat" description="NHL" evidence="5">
    <location>
        <begin position="104"/>
        <end position="141"/>
    </location>
</feature>
<feature type="chain" id="PRO_5047540074" description="NHL repeat-containing protein" evidence="7">
    <location>
        <begin position="28"/>
        <end position="492"/>
    </location>
</feature>
<dbReference type="RefSeq" id="WP_382349659.1">
    <property type="nucleotide sequence ID" value="NZ_JBHSMC010000010.1"/>
</dbReference>
<name>A0ABW0LHY4_9BACI</name>
<evidence type="ECO:0008006" key="10">
    <source>
        <dbReference type="Google" id="ProtNLM"/>
    </source>
</evidence>
<keyword evidence="9" id="KW-1185">Reference proteome</keyword>
<reference evidence="9" key="1">
    <citation type="journal article" date="2019" name="Int. J. Syst. Evol. Microbiol.">
        <title>The Global Catalogue of Microorganisms (GCM) 10K type strain sequencing project: providing services to taxonomists for standard genome sequencing and annotation.</title>
        <authorList>
            <consortium name="The Broad Institute Genomics Platform"/>
            <consortium name="The Broad Institute Genome Sequencing Center for Infectious Disease"/>
            <person name="Wu L."/>
            <person name="Ma J."/>
        </authorList>
    </citation>
    <scope>NUCLEOTIDE SEQUENCE [LARGE SCALE GENOMIC DNA]</scope>
    <source>
        <strain evidence="9">CGMCC 1.12237</strain>
    </source>
</reference>
<keyword evidence="2" id="KW-0677">Repeat</keyword>
<evidence type="ECO:0000256" key="6">
    <source>
        <dbReference type="SAM" id="Phobius"/>
    </source>
</evidence>
<accession>A0ABW0LHY4</accession>
<dbReference type="CDD" id="cd05819">
    <property type="entry name" value="NHL"/>
    <property type="match status" value="1"/>
</dbReference>
<dbReference type="InterPro" id="IPR001258">
    <property type="entry name" value="NHL_repeat"/>
</dbReference>
<keyword evidence="1 7" id="KW-0732">Signal</keyword>
<dbReference type="PROSITE" id="PS51125">
    <property type="entry name" value="NHL"/>
    <property type="match status" value="2"/>
</dbReference>
<dbReference type="EMBL" id="JBHSMC010000010">
    <property type="protein sequence ID" value="MFC5464597.1"/>
    <property type="molecule type" value="Genomic_DNA"/>
</dbReference>
<evidence type="ECO:0000256" key="2">
    <source>
        <dbReference type="ARBA" id="ARBA00022737"/>
    </source>
</evidence>
<dbReference type="Pfam" id="PF01436">
    <property type="entry name" value="NHL"/>
    <property type="match status" value="1"/>
</dbReference>
<feature type="repeat" description="TPR" evidence="4">
    <location>
        <begin position="399"/>
        <end position="432"/>
    </location>
</feature>
<feature type="transmembrane region" description="Helical" evidence="6">
    <location>
        <begin position="447"/>
        <end position="465"/>
    </location>
</feature>
<dbReference type="SUPFAM" id="SSF101898">
    <property type="entry name" value="NHL repeat"/>
    <property type="match status" value="1"/>
</dbReference>